<name>A0AA38L1E9_TAXCH</name>
<feature type="non-terminal residue" evidence="1">
    <location>
        <position position="1"/>
    </location>
</feature>
<organism evidence="1 2">
    <name type="scientific">Taxus chinensis</name>
    <name type="common">Chinese yew</name>
    <name type="synonym">Taxus wallichiana var. chinensis</name>
    <dbReference type="NCBI Taxonomy" id="29808"/>
    <lineage>
        <taxon>Eukaryota</taxon>
        <taxon>Viridiplantae</taxon>
        <taxon>Streptophyta</taxon>
        <taxon>Embryophyta</taxon>
        <taxon>Tracheophyta</taxon>
        <taxon>Spermatophyta</taxon>
        <taxon>Pinopsida</taxon>
        <taxon>Pinidae</taxon>
        <taxon>Conifers II</taxon>
        <taxon>Cupressales</taxon>
        <taxon>Taxaceae</taxon>
        <taxon>Taxus</taxon>
    </lineage>
</organism>
<feature type="non-terminal residue" evidence="1">
    <location>
        <position position="86"/>
    </location>
</feature>
<evidence type="ECO:0000313" key="2">
    <source>
        <dbReference type="Proteomes" id="UP000824469"/>
    </source>
</evidence>
<reference evidence="1 2" key="1">
    <citation type="journal article" date="2021" name="Nat. Plants">
        <title>The Taxus genome provides insights into paclitaxel biosynthesis.</title>
        <authorList>
            <person name="Xiong X."/>
            <person name="Gou J."/>
            <person name="Liao Q."/>
            <person name="Li Y."/>
            <person name="Zhou Q."/>
            <person name="Bi G."/>
            <person name="Li C."/>
            <person name="Du R."/>
            <person name="Wang X."/>
            <person name="Sun T."/>
            <person name="Guo L."/>
            <person name="Liang H."/>
            <person name="Lu P."/>
            <person name="Wu Y."/>
            <person name="Zhang Z."/>
            <person name="Ro D.K."/>
            <person name="Shang Y."/>
            <person name="Huang S."/>
            <person name="Yan J."/>
        </authorList>
    </citation>
    <scope>NUCLEOTIDE SEQUENCE [LARGE SCALE GENOMIC DNA]</scope>
    <source>
        <strain evidence="1">Ta-2019</strain>
    </source>
</reference>
<accession>A0AA38L1E9</accession>
<evidence type="ECO:0000313" key="1">
    <source>
        <dbReference type="EMBL" id="KAH9308330.1"/>
    </source>
</evidence>
<protein>
    <submittedName>
        <fullName evidence="1">Uncharacterized protein</fullName>
    </submittedName>
</protein>
<keyword evidence="2" id="KW-1185">Reference proteome</keyword>
<comment type="caution">
    <text evidence="1">The sequence shown here is derived from an EMBL/GenBank/DDBJ whole genome shotgun (WGS) entry which is preliminary data.</text>
</comment>
<proteinExistence type="predicted"/>
<dbReference type="EMBL" id="JAHRHJ020000007">
    <property type="protein sequence ID" value="KAH9308330.1"/>
    <property type="molecule type" value="Genomic_DNA"/>
</dbReference>
<sequence>DVTNISPFMSNLDWLKSIMELLMERINMSMEKLRMDKEDDLEYAEKDPSRANHYAPPFKAKENIKIQPYDGDINAEKLYHWLPQLE</sequence>
<dbReference type="AlphaFoldDB" id="A0AA38L1E9"/>
<dbReference type="Proteomes" id="UP000824469">
    <property type="component" value="Unassembled WGS sequence"/>
</dbReference>
<gene>
    <name evidence="1" type="ORF">KI387_036241</name>
</gene>